<keyword evidence="2" id="KW-0949">S-adenosyl-L-methionine</keyword>
<evidence type="ECO:0000313" key="6">
    <source>
        <dbReference type="Proteomes" id="UP000003692"/>
    </source>
</evidence>
<name>D4F4S2_EDWTA</name>
<keyword evidence="5" id="KW-0808">Transferase</keyword>
<feature type="binding site" evidence="2">
    <location>
        <position position="81"/>
    </location>
    <ligand>
        <name>S-adenosyl-L-methionine</name>
        <dbReference type="ChEBI" id="CHEBI:59789"/>
    </ligand>
</feature>
<dbReference type="Pfam" id="PF13649">
    <property type="entry name" value="Methyltransf_25"/>
    <property type="match status" value="1"/>
</dbReference>
<dbReference type="PANTHER" id="PTHR43460">
    <property type="entry name" value="METHYLTRANSFERASE"/>
    <property type="match status" value="1"/>
</dbReference>
<dbReference type="GO" id="GO:0032259">
    <property type="term" value="P:methylation"/>
    <property type="evidence" value="ECO:0007669"/>
    <property type="project" value="UniProtKB-KW"/>
</dbReference>
<dbReference type="PIRSF" id="PIRSF018249">
    <property type="entry name" value="MyrA_prd"/>
    <property type="match status" value="1"/>
</dbReference>
<feature type="binding site" evidence="1">
    <location>
        <position position="35"/>
    </location>
    <ligand>
        <name>Zn(2+)</name>
        <dbReference type="ChEBI" id="CHEBI:29105"/>
    </ligand>
</feature>
<reference evidence="5 6" key="1">
    <citation type="submission" date="2010-02" db="EMBL/GenBank/DDBJ databases">
        <authorList>
            <person name="Weinstock G."/>
            <person name="Sodergren E."/>
            <person name="Clifton S."/>
            <person name="Fulton L."/>
            <person name="Fulton B."/>
            <person name="Courtney L."/>
            <person name="Fronick C."/>
            <person name="Harrison M."/>
            <person name="Strong C."/>
            <person name="Farmer C."/>
            <person name="Delahaunty K."/>
            <person name="Markovic C."/>
            <person name="Hall O."/>
            <person name="Minx P."/>
            <person name="Tomlinson C."/>
            <person name="Mitreva M."/>
            <person name="Nelson J."/>
            <person name="Hou S."/>
            <person name="Wollam A."/>
            <person name="Pepin K.H."/>
            <person name="Johnson M."/>
            <person name="Bhonagiri V."/>
            <person name="Zhang X."/>
            <person name="Suruliraj S."/>
            <person name="Warren W."/>
            <person name="Chinwalla A."/>
            <person name="Mardis E.R."/>
            <person name="Wilson R.K."/>
        </authorList>
    </citation>
    <scope>NUCLEOTIDE SEQUENCE [LARGE SCALE GENOMIC DNA]</scope>
    <source>
        <strain evidence="5 6">ATCC 23685</strain>
    </source>
</reference>
<dbReference type="Gene3D" id="3.40.50.150">
    <property type="entry name" value="Vaccinia Virus protein VP39"/>
    <property type="match status" value="1"/>
</dbReference>
<evidence type="ECO:0000313" key="5">
    <source>
        <dbReference type="EMBL" id="EFE23241.1"/>
    </source>
</evidence>
<dbReference type="InterPro" id="IPR052939">
    <property type="entry name" value="23S_rRNA_MeTrnsfrase_RlmA"/>
</dbReference>
<dbReference type="Pfam" id="PF21302">
    <property type="entry name" value="Zn_ribbon_RlmA"/>
    <property type="match status" value="1"/>
</dbReference>
<dbReference type="HOGENOM" id="CLU_050931_0_0_6"/>
<keyword evidence="1" id="KW-0862">Zinc</keyword>
<dbReference type="CDD" id="cd02440">
    <property type="entry name" value="AdoMet_MTases"/>
    <property type="match status" value="1"/>
</dbReference>
<evidence type="ECO:0000259" key="4">
    <source>
        <dbReference type="Pfam" id="PF21302"/>
    </source>
</evidence>
<dbReference type="InterPro" id="IPR029063">
    <property type="entry name" value="SAM-dependent_MTases_sf"/>
</dbReference>
<dbReference type="NCBIfam" id="NF008300">
    <property type="entry name" value="PRK11088.1"/>
    <property type="match status" value="1"/>
</dbReference>
<dbReference type="Proteomes" id="UP000003692">
    <property type="component" value="Unassembled WGS sequence"/>
</dbReference>
<accession>D4F4S2</accession>
<keyword evidence="5" id="KW-0489">Methyltransferase</keyword>
<proteinExistence type="predicted"/>
<dbReference type="InterPro" id="IPR041698">
    <property type="entry name" value="Methyltransf_25"/>
</dbReference>
<dbReference type="InterPro" id="IPR048647">
    <property type="entry name" value="RlmA_N"/>
</dbReference>
<keyword evidence="1" id="KW-0479">Metal-binding</keyword>
<feature type="binding site" evidence="2">
    <location>
        <position position="196"/>
    </location>
    <ligand>
        <name>S-adenosyl-L-methionine</name>
        <dbReference type="ChEBI" id="CHEBI:59789"/>
    </ligand>
</feature>
<feature type="binding site" evidence="2">
    <location>
        <begin position="110"/>
        <end position="111"/>
    </location>
    <ligand>
        <name>S-adenosyl-L-methionine</name>
        <dbReference type="ChEBI" id="CHEBI:59789"/>
    </ligand>
</feature>
<feature type="binding site" evidence="1">
    <location>
        <position position="22"/>
    </location>
    <ligand>
        <name>Zn(2+)</name>
        <dbReference type="ChEBI" id="CHEBI:29105"/>
    </ligand>
</feature>
<dbReference type="GO" id="GO:0046872">
    <property type="term" value="F:metal ion binding"/>
    <property type="evidence" value="ECO:0007669"/>
    <property type="project" value="UniProtKB-KW"/>
</dbReference>
<dbReference type="InterPro" id="IPR016718">
    <property type="entry name" value="rRNA_m1G-MeTrfase_A_prd"/>
</dbReference>
<evidence type="ECO:0000259" key="3">
    <source>
        <dbReference type="Pfam" id="PF13649"/>
    </source>
</evidence>
<dbReference type="PANTHER" id="PTHR43460:SF1">
    <property type="entry name" value="METHYLTRANSFERASE TYPE 11 DOMAIN-CONTAINING PROTEIN"/>
    <property type="match status" value="1"/>
</dbReference>
<dbReference type="GO" id="GO:0008168">
    <property type="term" value="F:methyltransferase activity"/>
    <property type="evidence" value="ECO:0007669"/>
    <property type="project" value="UniProtKB-KW"/>
</dbReference>
<evidence type="ECO:0000256" key="1">
    <source>
        <dbReference type="PIRSR" id="PIRSR018249-1"/>
    </source>
</evidence>
<feature type="binding site" evidence="1">
    <location>
        <position position="39"/>
    </location>
    <ligand>
        <name>Zn(2+)</name>
        <dbReference type="ChEBI" id="CHEBI:29105"/>
    </ligand>
</feature>
<dbReference type="EMBL" id="ADGK01000108">
    <property type="protein sequence ID" value="EFE23241.1"/>
    <property type="molecule type" value="Genomic_DNA"/>
</dbReference>
<sequence>MAAGVLSPVKRVNSMPYQCPLCHSTLRLDGRQWSCANNHRFDCAKEGYVNLMPVQFKHSRQPGDSSAMMQARSAFLQAGHYQPLRDAVQAALARYLPAPGCNVLDIGCGEGYYTASWCEAAQAQVYGLDIAKVAIRYAARHYPAVRFCVASSQRLPFADASMGGVVRIYAPCNAAELARVVADGGCLVTVTPAARHLYQLKELVYPQVHLHEQKEELLAGFTPVASQRLAYEMNLSGAQAADLLQMTPFAWRAAPGVSEALRARSALMCETDFLIRVYRRDAAPVDQARADTRA</sequence>
<gene>
    <name evidence="5" type="ORF">EDWATA_01745</name>
</gene>
<evidence type="ECO:0000256" key="2">
    <source>
        <dbReference type="PIRSR" id="PIRSR018249-2"/>
    </source>
</evidence>
<feature type="domain" description="Methyltransferase" evidence="3">
    <location>
        <begin position="103"/>
        <end position="180"/>
    </location>
</feature>
<dbReference type="SUPFAM" id="SSF53335">
    <property type="entry name" value="S-adenosyl-L-methionine-dependent methyltransferases"/>
    <property type="match status" value="1"/>
</dbReference>
<protein>
    <submittedName>
        <fullName evidence="5">Methyltransferase domain protein</fullName>
    </submittedName>
</protein>
<feature type="domain" description="23S rRNA (guanine(745)-N(1))-methyltransferase N-terminal" evidence="4">
    <location>
        <begin position="17"/>
        <end position="60"/>
    </location>
</feature>
<feature type="binding site" evidence="1">
    <location>
        <position position="19"/>
    </location>
    <ligand>
        <name>Zn(2+)</name>
        <dbReference type="ChEBI" id="CHEBI:29105"/>
    </ligand>
</feature>
<dbReference type="AlphaFoldDB" id="D4F4S2"/>
<comment type="caution">
    <text evidence="5">The sequence shown here is derived from an EMBL/GenBank/DDBJ whole genome shotgun (WGS) entry which is preliminary data.</text>
</comment>
<organism evidence="5 6">
    <name type="scientific">Edwardsiella tarda ATCC 23685</name>
    <dbReference type="NCBI Taxonomy" id="500638"/>
    <lineage>
        <taxon>Bacteria</taxon>
        <taxon>Pseudomonadati</taxon>
        <taxon>Pseudomonadota</taxon>
        <taxon>Gammaproteobacteria</taxon>
        <taxon>Enterobacterales</taxon>
        <taxon>Hafniaceae</taxon>
        <taxon>Edwardsiella</taxon>
    </lineage>
</organism>